<sequence>MKHLHLTTGFILFLFTVTSSLGQVSIIPGTSWFGRFDVSEKMVQVEEANAGIAIAMARLDDKEMDHFPPQKSAKTKRFRYSSSVGGGPLFMDGFYDNYRSGVQLHLGFQTAYNFRKLKRLSLETGLEGY</sequence>
<evidence type="ECO:0000313" key="1">
    <source>
        <dbReference type="EMBL" id="MBY5957537.1"/>
    </source>
</evidence>
<name>A0A953L6E0_9BACT</name>
<accession>A0A953L6E0</accession>
<dbReference type="RefSeq" id="WP_222579056.1">
    <property type="nucleotide sequence ID" value="NZ_JAHVHU010000005.1"/>
</dbReference>
<dbReference type="EMBL" id="JAHVHU010000005">
    <property type="protein sequence ID" value="MBY5957537.1"/>
    <property type="molecule type" value="Genomic_DNA"/>
</dbReference>
<dbReference type="AlphaFoldDB" id="A0A953L6E0"/>
<evidence type="ECO:0000313" key="2">
    <source>
        <dbReference type="Proteomes" id="UP000753961"/>
    </source>
</evidence>
<dbReference type="Proteomes" id="UP000753961">
    <property type="component" value="Unassembled WGS sequence"/>
</dbReference>
<comment type="caution">
    <text evidence="1">The sequence shown here is derived from an EMBL/GenBank/DDBJ whole genome shotgun (WGS) entry which is preliminary data.</text>
</comment>
<gene>
    <name evidence="1" type="ORF">KUV50_05280</name>
</gene>
<keyword evidence="2" id="KW-1185">Reference proteome</keyword>
<organism evidence="1 2">
    <name type="scientific">Membranihabitans marinus</name>
    <dbReference type="NCBI Taxonomy" id="1227546"/>
    <lineage>
        <taxon>Bacteria</taxon>
        <taxon>Pseudomonadati</taxon>
        <taxon>Bacteroidota</taxon>
        <taxon>Saprospiria</taxon>
        <taxon>Saprospirales</taxon>
        <taxon>Saprospiraceae</taxon>
        <taxon>Membranihabitans</taxon>
    </lineage>
</organism>
<reference evidence="1" key="1">
    <citation type="submission" date="2021-06" db="EMBL/GenBank/DDBJ databases">
        <title>44 bacteria genomes isolated from Dapeng, Shenzhen.</title>
        <authorList>
            <person name="Zheng W."/>
            <person name="Yu S."/>
            <person name="Huang Y."/>
        </authorList>
    </citation>
    <scope>NUCLEOTIDE SEQUENCE</scope>
    <source>
        <strain evidence="1">DP5N28-2</strain>
    </source>
</reference>
<proteinExistence type="predicted"/>
<protein>
    <submittedName>
        <fullName evidence="1">Uncharacterized protein</fullName>
    </submittedName>
</protein>